<dbReference type="Proteomes" id="UP000467841">
    <property type="component" value="Unassembled WGS sequence"/>
</dbReference>
<feature type="transmembrane region" description="Helical" evidence="1">
    <location>
        <begin position="14"/>
        <end position="34"/>
    </location>
</feature>
<organism evidence="2 3">
    <name type="scientific">Microthlaspi erraticum</name>
    <dbReference type="NCBI Taxonomy" id="1685480"/>
    <lineage>
        <taxon>Eukaryota</taxon>
        <taxon>Viridiplantae</taxon>
        <taxon>Streptophyta</taxon>
        <taxon>Embryophyta</taxon>
        <taxon>Tracheophyta</taxon>
        <taxon>Spermatophyta</taxon>
        <taxon>Magnoliopsida</taxon>
        <taxon>eudicotyledons</taxon>
        <taxon>Gunneridae</taxon>
        <taxon>Pentapetalae</taxon>
        <taxon>rosids</taxon>
        <taxon>malvids</taxon>
        <taxon>Brassicales</taxon>
        <taxon>Brassicaceae</taxon>
        <taxon>Coluteocarpeae</taxon>
        <taxon>Microthlaspi</taxon>
    </lineage>
</organism>
<comment type="caution">
    <text evidence="2">The sequence shown here is derived from an EMBL/GenBank/DDBJ whole genome shotgun (WGS) entry which is preliminary data.</text>
</comment>
<protein>
    <submittedName>
        <fullName evidence="2">Uncharacterized protein</fullName>
    </submittedName>
</protein>
<reference evidence="2" key="1">
    <citation type="submission" date="2020-01" db="EMBL/GenBank/DDBJ databases">
        <authorList>
            <person name="Mishra B."/>
        </authorList>
    </citation>
    <scope>NUCLEOTIDE SEQUENCE [LARGE SCALE GENOMIC DNA]</scope>
</reference>
<keyword evidence="1" id="KW-0472">Membrane</keyword>
<dbReference type="EMBL" id="CACVBM020000976">
    <property type="protein sequence ID" value="CAA7025074.1"/>
    <property type="molecule type" value="Genomic_DNA"/>
</dbReference>
<gene>
    <name evidence="2" type="ORF">MERR_LOCUS12309</name>
</gene>
<accession>A0A6D2IEL2</accession>
<name>A0A6D2IEL2_9BRAS</name>
<evidence type="ECO:0000313" key="2">
    <source>
        <dbReference type="EMBL" id="CAA7025074.1"/>
    </source>
</evidence>
<dbReference type="AlphaFoldDB" id="A0A6D2IEL2"/>
<evidence type="ECO:0000313" key="3">
    <source>
        <dbReference type="Proteomes" id="UP000467841"/>
    </source>
</evidence>
<sequence>MDDQISEDFGFDDLTLLMVTIIIVPAFRVVKATYQGATTRSRAKVLDHINLVAKPFDPMGDHDSAQLTKGMELIQEIHAKLDSMLGKWEPQKGKPARVDRALGPTIKFIVEELFDVPELKQPKPGNNMKIDT</sequence>
<proteinExistence type="predicted"/>
<keyword evidence="1" id="KW-1133">Transmembrane helix</keyword>
<keyword evidence="3" id="KW-1185">Reference proteome</keyword>
<keyword evidence="1" id="KW-0812">Transmembrane</keyword>
<evidence type="ECO:0000256" key="1">
    <source>
        <dbReference type="SAM" id="Phobius"/>
    </source>
</evidence>